<organism evidence="2 3">
    <name type="scientific">Candidatus Methanoperedens nitratireducens</name>
    <dbReference type="NCBI Taxonomy" id="1392998"/>
    <lineage>
        <taxon>Archaea</taxon>
        <taxon>Methanobacteriati</taxon>
        <taxon>Methanobacteriota</taxon>
        <taxon>Stenosarchaea group</taxon>
        <taxon>Methanomicrobia</taxon>
        <taxon>Methanosarcinales</taxon>
        <taxon>ANME-2 cluster</taxon>
        <taxon>Candidatus Methanoperedentaceae</taxon>
        <taxon>Candidatus Methanoperedens</taxon>
    </lineage>
</organism>
<name>A0A062UYW7_9EURY</name>
<reference evidence="2 3" key="1">
    <citation type="journal article" date="2013" name="Nature">
        <title>Anaerobic oxidation of methane coupled to nitrate reduction in a novel archaeal lineage.</title>
        <authorList>
            <person name="Haroon M.F."/>
            <person name="Hu S."/>
            <person name="Shi Y."/>
            <person name="Imelfort M."/>
            <person name="Keller J."/>
            <person name="Hugenholtz P."/>
            <person name="Yuan Z."/>
            <person name="Tyson G.W."/>
        </authorList>
    </citation>
    <scope>NUCLEOTIDE SEQUENCE [LARGE SCALE GENOMIC DNA]</scope>
    <source>
        <strain evidence="2 3">ANME-2d</strain>
    </source>
</reference>
<proteinExistence type="predicted"/>
<feature type="domain" description="Methanogenesis regulatory protein FilR1 middle" evidence="1">
    <location>
        <begin position="135"/>
        <end position="257"/>
    </location>
</feature>
<dbReference type="InterPro" id="IPR011991">
    <property type="entry name" value="ArsR-like_HTH"/>
</dbReference>
<dbReference type="InterPro" id="IPR016490">
    <property type="entry name" value="Tscrpt_reg_HTH_AF0396-typ3"/>
</dbReference>
<dbReference type="EMBL" id="JMIY01000003">
    <property type="protein sequence ID" value="KCZ72126.1"/>
    <property type="molecule type" value="Genomic_DNA"/>
</dbReference>
<protein>
    <submittedName>
        <fullName evidence="2">Putative transcriptional regulator</fullName>
    </submittedName>
</protein>
<evidence type="ECO:0000313" key="2">
    <source>
        <dbReference type="EMBL" id="KCZ72126.1"/>
    </source>
</evidence>
<evidence type="ECO:0000313" key="3">
    <source>
        <dbReference type="Proteomes" id="UP000027153"/>
    </source>
</evidence>
<dbReference type="InterPro" id="IPR013561">
    <property type="entry name" value="FilR1_middle_dom"/>
</dbReference>
<dbReference type="PIRSF" id="PIRSF006692">
    <property type="entry name" value="TF_HTH_AF0396_prd"/>
    <property type="match status" value="1"/>
</dbReference>
<dbReference type="RefSeq" id="WP_048090146.1">
    <property type="nucleotide sequence ID" value="NZ_JMIY01000003.1"/>
</dbReference>
<dbReference type="InterPro" id="IPR036390">
    <property type="entry name" value="WH_DNA-bd_sf"/>
</dbReference>
<dbReference type="SUPFAM" id="SSF46785">
    <property type="entry name" value="Winged helix' DNA-binding domain"/>
    <property type="match status" value="1"/>
</dbReference>
<dbReference type="Pfam" id="PF08350">
    <property type="entry name" value="FilR1_middle"/>
    <property type="match status" value="1"/>
</dbReference>
<keyword evidence="3" id="KW-1185">Reference proteome</keyword>
<dbReference type="Gene3D" id="1.10.10.10">
    <property type="entry name" value="Winged helix-like DNA-binding domain superfamily/Winged helix DNA-binding domain"/>
    <property type="match status" value="1"/>
</dbReference>
<evidence type="ECO:0000259" key="1">
    <source>
        <dbReference type="Pfam" id="PF08350"/>
    </source>
</evidence>
<dbReference type="CDD" id="cd00090">
    <property type="entry name" value="HTH_ARSR"/>
    <property type="match status" value="1"/>
</dbReference>
<accession>A0A062UYW7</accession>
<comment type="caution">
    <text evidence="2">The sequence shown here is derived from an EMBL/GenBank/DDBJ whole genome shotgun (WGS) entry which is preliminary data.</text>
</comment>
<dbReference type="AlphaFoldDB" id="A0A062UYW7"/>
<dbReference type="InterPro" id="IPR036388">
    <property type="entry name" value="WH-like_DNA-bd_sf"/>
</dbReference>
<dbReference type="Proteomes" id="UP000027153">
    <property type="component" value="Unassembled WGS sequence"/>
</dbReference>
<dbReference type="OrthoDB" id="11410at2157"/>
<sequence length="265" mass="30574">MNTDNKNVLNLAICSNLRKNILISLIDGKKSTGNLRDNLKTSSSTIIHALRELERNHLIFQDRFRNYMLTNTGRIITLKLIDFNNAAEALKKHEKFWLGHDLSGIPEHLMEKIGWLKDSNVVQIDPLDIIKMRDVYTGYIKTAKWIKRVSPVYSPDYTVIFKVLVENSIDTCLILNMDIFNKLKNIIGLEDIKNAISNHRLEVLITDEKLKVALTVTDTHISLGLFTTSGVYDTTYDLIGTDDMSVRWGYELFEYYRGKAKRYEI</sequence>
<gene>
    <name evidence="2" type="ORF">ANME2D_01529</name>
</gene>